<keyword evidence="4" id="KW-1185">Reference proteome</keyword>
<dbReference type="InterPro" id="IPR000073">
    <property type="entry name" value="AB_hydrolase_1"/>
</dbReference>
<dbReference type="Proteomes" id="UP000887229">
    <property type="component" value="Unassembled WGS sequence"/>
</dbReference>
<keyword evidence="1 3" id="KW-0378">Hydrolase</keyword>
<comment type="caution">
    <text evidence="3">The sequence shown here is derived from an EMBL/GenBank/DDBJ whole genome shotgun (WGS) entry which is preliminary data.</text>
</comment>
<dbReference type="GeneID" id="70292943"/>
<proteinExistence type="predicted"/>
<protein>
    <submittedName>
        <fullName evidence="3">Alpha/Beta hydrolase protein</fullName>
    </submittedName>
</protein>
<dbReference type="Pfam" id="PF12697">
    <property type="entry name" value="Abhydrolase_6"/>
    <property type="match status" value="1"/>
</dbReference>
<dbReference type="RefSeq" id="XP_046120607.1">
    <property type="nucleotide sequence ID" value="XM_046262040.1"/>
</dbReference>
<name>A0A9P7ZS69_9HYPO</name>
<dbReference type="InterPro" id="IPR050266">
    <property type="entry name" value="AB_hydrolase_sf"/>
</dbReference>
<dbReference type="GO" id="GO:0016787">
    <property type="term" value="F:hydrolase activity"/>
    <property type="evidence" value="ECO:0007669"/>
    <property type="project" value="UniProtKB-KW"/>
</dbReference>
<dbReference type="Gene3D" id="3.40.50.1820">
    <property type="entry name" value="alpha/beta hydrolase"/>
    <property type="match status" value="1"/>
</dbReference>
<reference evidence="3" key="1">
    <citation type="journal article" date="2021" name="IMA Fungus">
        <title>Genomic characterization of three marine fungi, including Emericellopsis atlantica sp. nov. with signatures of a generalist lifestyle and marine biomass degradation.</title>
        <authorList>
            <person name="Hagestad O.C."/>
            <person name="Hou L."/>
            <person name="Andersen J.H."/>
            <person name="Hansen E.H."/>
            <person name="Altermark B."/>
            <person name="Li C."/>
            <person name="Kuhnert E."/>
            <person name="Cox R.J."/>
            <person name="Crous P.W."/>
            <person name="Spatafora J.W."/>
            <person name="Lail K."/>
            <person name="Amirebrahimi M."/>
            <person name="Lipzen A."/>
            <person name="Pangilinan J."/>
            <person name="Andreopoulos W."/>
            <person name="Hayes R.D."/>
            <person name="Ng V."/>
            <person name="Grigoriev I.V."/>
            <person name="Jackson S.A."/>
            <person name="Sutton T.D.S."/>
            <person name="Dobson A.D.W."/>
            <person name="Rama T."/>
        </authorList>
    </citation>
    <scope>NUCLEOTIDE SEQUENCE</scope>
    <source>
        <strain evidence="3">TS7</strain>
    </source>
</reference>
<evidence type="ECO:0000259" key="2">
    <source>
        <dbReference type="Pfam" id="PF12697"/>
    </source>
</evidence>
<dbReference type="InterPro" id="IPR029058">
    <property type="entry name" value="AB_hydrolase_fold"/>
</dbReference>
<dbReference type="EMBL" id="MU251247">
    <property type="protein sequence ID" value="KAG9256683.1"/>
    <property type="molecule type" value="Genomic_DNA"/>
</dbReference>
<sequence>MQKNTHSSHFELPFPSVLTVAFQSASEFLHVQPDTKLHIVRSYPALPVNSETTDASEKITLIFLHFWGGSSNTWAPVRELVAPQFPTLSLDFRGWGQSTGPDDRGAFSIAHLADDVEAVITHCKIGRCIVVGHSMGAKVASAVAGRRTVSGLLGVALVAPAPPTPLVLPETMREQQIHAYDTAQSAEFVVRNVLSAGGLSDVTVEAVVADAVGGSEWAKAGWLNYAMAEDVVSLARDISVPVAVYAGGKDVVEPLARVEQEVCGNNKGATLAVLPDSGHLMPLECPEELGRHILNFARSVT</sequence>
<dbReference type="PANTHER" id="PTHR43798:SF31">
    <property type="entry name" value="AB HYDROLASE SUPERFAMILY PROTEIN YCLE"/>
    <property type="match status" value="1"/>
</dbReference>
<dbReference type="GO" id="GO:0016020">
    <property type="term" value="C:membrane"/>
    <property type="evidence" value="ECO:0007669"/>
    <property type="project" value="TreeGrafter"/>
</dbReference>
<evidence type="ECO:0000313" key="3">
    <source>
        <dbReference type="EMBL" id="KAG9256683.1"/>
    </source>
</evidence>
<dbReference type="AlphaFoldDB" id="A0A9P7ZS69"/>
<gene>
    <name evidence="3" type="ORF">F5Z01DRAFT_634257</name>
</gene>
<evidence type="ECO:0000313" key="4">
    <source>
        <dbReference type="Proteomes" id="UP000887229"/>
    </source>
</evidence>
<dbReference type="OrthoDB" id="2498029at2759"/>
<accession>A0A9P7ZS69</accession>
<dbReference type="PANTHER" id="PTHR43798">
    <property type="entry name" value="MONOACYLGLYCEROL LIPASE"/>
    <property type="match status" value="1"/>
</dbReference>
<feature type="domain" description="AB hydrolase-1" evidence="2">
    <location>
        <begin position="61"/>
        <end position="289"/>
    </location>
</feature>
<dbReference type="SUPFAM" id="SSF53474">
    <property type="entry name" value="alpha/beta-Hydrolases"/>
    <property type="match status" value="1"/>
</dbReference>
<organism evidence="3 4">
    <name type="scientific">Emericellopsis atlantica</name>
    <dbReference type="NCBI Taxonomy" id="2614577"/>
    <lineage>
        <taxon>Eukaryota</taxon>
        <taxon>Fungi</taxon>
        <taxon>Dikarya</taxon>
        <taxon>Ascomycota</taxon>
        <taxon>Pezizomycotina</taxon>
        <taxon>Sordariomycetes</taxon>
        <taxon>Hypocreomycetidae</taxon>
        <taxon>Hypocreales</taxon>
        <taxon>Bionectriaceae</taxon>
        <taxon>Emericellopsis</taxon>
    </lineage>
</organism>
<evidence type="ECO:0000256" key="1">
    <source>
        <dbReference type="ARBA" id="ARBA00022801"/>
    </source>
</evidence>